<keyword evidence="5" id="KW-0804">Transcription</keyword>
<dbReference type="NCBIfam" id="NF009182">
    <property type="entry name" value="PRK12530.1"/>
    <property type="match status" value="1"/>
</dbReference>
<dbReference type="PANTHER" id="PTHR43133:SF8">
    <property type="entry name" value="RNA POLYMERASE SIGMA FACTOR HI_1459-RELATED"/>
    <property type="match status" value="1"/>
</dbReference>
<dbReference type="GO" id="GO:0006352">
    <property type="term" value="P:DNA-templated transcription initiation"/>
    <property type="evidence" value="ECO:0007669"/>
    <property type="project" value="InterPro"/>
</dbReference>
<evidence type="ECO:0000256" key="3">
    <source>
        <dbReference type="ARBA" id="ARBA00023082"/>
    </source>
</evidence>
<proteinExistence type="inferred from homology"/>
<dbReference type="Proteomes" id="UP000254507">
    <property type="component" value="Unassembled WGS sequence"/>
</dbReference>
<evidence type="ECO:0000256" key="1">
    <source>
        <dbReference type="ARBA" id="ARBA00010641"/>
    </source>
</evidence>
<dbReference type="RefSeq" id="WP_094945489.1">
    <property type="nucleotide sequence ID" value="NZ_NLFK01000001.1"/>
</dbReference>
<feature type="domain" description="RNA polymerase sigma factor 70 region 4 type 2" evidence="7">
    <location>
        <begin position="132"/>
        <end position="183"/>
    </location>
</feature>
<dbReference type="NCBIfam" id="TIGR02943">
    <property type="entry name" value="Sig70_famx1"/>
    <property type="match status" value="1"/>
</dbReference>
<keyword evidence="2" id="KW-0805">Transcription regulation</keyword>
<dbReference type="InterPro" id="IPR036388">
    <property type="entry name" value="WH-like_DNA-bd_sf"/>
</dbReference>
<dbReference type="Proteomes" id="UP000215738">
    <property type="component" value="Unassembled WGS sequence"/>
</dbReference>
<evidence type="ECO:0000259" key="7">
    <source>
        <dbReference type="Pfam" id="PF08281"/>
    </source>
</evidence>
<name>A0A263HFX2_9PAST</name>
<dbReference type="InterPro" id="IPR014289">
    <property type="entry name" value="RNA_pol_sigma-24-rel"/>
</dbReference>
<evidence type="ECO:0000259" key="6">
    <source>
        <dbReference type="Pfam" id="PF04542"/>
    </source>
</evidence>
<dbReference type="Pfam" id="PF04542">
    <property type="entry name" value="Sigma70_r2"/>
    <property type="match status" value="1"/>
</dbReference>
<keyword evidence="3" id="KW-0731">Sigma factor</keyword>
<protein>
    <submittedName>
        <fullName evidence="9">RNA polymerase sigma factor</fullName>
    </submittedName>
    <submittedName>
        <fullName evidence="8">RNA polymerase subunit sigma</fullName>
    </submittedName>
</protein>
<organism evidence="9 11">
    <name type="scientific">Actinobacillus seminis</name>
    <dbReference type="NCBI Taxonomy" id="722"/>
    <lineage>
        <taxon>Bacteria</taxon>
        <taxon>Pseudomonadati</taxon>
        <taxon>Pseudomonadota</taxon>
        <taxon>Gammaproteobacteria</taxon>
        <taxon>Pasteurellales</taxon>
        <taxon>Pasteurellaceae</taxon>
        <taxon>Actinobacillus</taxon>
    </lineage>
</organism>
<dbReference type="InParanoid" id="A0A263HFX2"/>
<dbReference type="SUPFAM" id="SSF88659">
    <property type="entry name" value="Sigma3 and sigma4 domains of RNA polymerase sigma factors"/>
    <property type="match status" value="1"/>
</dbReference>
<accession>A0A263HFX2</accession>
<sequence length="192" mass="22628">MTMYKIDQALSAQQIEEIRQKMLQFACLQIRDNDMAEDLVQESLLCAVKNIANFKRQAAFKTWVFAILKNKIVDYFRLKDRFILETDLNTNSDSEDESHSFFDQQGHWKPEFQPKNWQENEGAVYSEEFWMIFEACLNYLPAAQARVFMMREYLELATDEICNNANISTANLHTLLYRARLQLQNCLSKKLS</sequence>
<evidence type="ECO:0000313" key="9">
    <source>
        <dbReference type="EMBL" id="SUU34614.1"/>
    </source>
</evidence>
<dbReference type="NCBIfam" id="TIGR02937">
    <property type="entry name" value="sigma70-ECF"/>
    <property type="match status" value="1"/>
</dbReference>
<dbReference type="InterPro" id="IPR039425">
    <property type="entry name" value="RNA_pol_sigma-70-like"/>
</dbReference>
<dbReference type="PANTHER" id="PTHR43133">
    <property type="entry name" value="RNA POLYMERASE ECF-TYPE SIGMA FACTO"/>
    <property type="match status" value="1"/>
</dbReference>
<feature type="domain" description="RNA polymerase sigma-70 region 2" evidence="6">
    <location>
        <begin position="24"/>
        <end position="81"/>
    </location>
</feature>
<evidence type="ECO:0000256" key="4">
    <source>
        <dbReference type="ARBA" id="ARBA00023125"/>
    </source>
</evidence>
<dbReference type="EMBL" id="UFSB01000001">
    <property type="protein sequence ID" value="SUU34614.1"/>
    <property type="molecule type" value="Genomic_DNA"/>
</dbReference>
<dbReference type="OrthoDB" id="9782108at2"/>
<dbReference type="SUPFAM" id="SSF88946">
    <property type="entry name" value="Sigma2 domain of RNA polymerase sigma factors"/>
    <property type="match status" value="1"/>
</dbReference>
<dbReference type="EMBL" id="NLFK01000001">
    <property type="protein sequence ID" value="OZN25858.1"/>
    <property type="molecule type" value="Genomic_DNA"/>
</dbReference>
<evidence type="ECO:0000256" key="5">
    <source>
        <dbReference type="ARBA" id="ARBA00023163"/>
    </source>
</evidence>
<dbReference type="Pfam" id="PF08281">
    <property type="entry name" value="Sigma70_r4_2"/>
    <property type="match status" value="1"/>
</dbReference>
<reference evidence="8 10" key="1">
    <citation type="submission" date="2017-07" db="EMBL/GenBank/DDBJ databases">
        <title>Virulence factors identified in Actinobacillus seminis.</title>
        <authorList>
            <person name="Negrete-Abascal E."/>
            <person name="Vaca-Pacheco S."/>
            <person name="Montes-Garcia F."/>
            <person name="Leyto-Gil A.M."/>
            <person name="Fragoso-Garcia E."/>
            <person name="Carvente-Garcia R."/>
            <person name="Perez-Agueros S."/>
            <person name="Castelan-Sanchez H.G."/>
            <person name="Garcia-Molina A."/>
            <person name="Villamar T.E."/>
            <person name="Vazquez-Cruz C."/>
        </authorList>
    </citation>
    <scope>NUCLEOTIDE SEQUENCE [LARGE SCALE GENOMIC DNA]</scope>
    <source>
        <strain evidence="8 10">ATCC 15768</strain>
    </source>
</reference>
<dbReference type="InterPro" id="IPR014284">
    <property type="entry name" value="RNA_pol_sigma-70_dom"/>
</dbReference>
<evidence type="ECO:0000313" key="11">
    <source>
        <dbReference type="Proteomes" id="UP000254507"/>
    </source>
</evidence>
<dbReference type="GO" id="GO:0016987">
    <property type="term" value="F:sigma factor activity"/>
    <property type="evidence" value="ECO:0007669"/>
    <property type="project" value="UniProtKB-KW"/>
</dbReference>
<dbReference type="InterPro" id="IPR013249">
    <property type="entry name" value="RNA_pol_sigma70_r4_t2"/>
</dbReference>
<evidence type="ECO:0000256" key="2">
    <source>
        <dbReference type="ARBA" id="ARBA00023015"/>
    </source>
</evidence>
<evidence type="ECO:0000313" key="10">
    <source>
        <dbReference type="Proteomes" id="UP000215738"/>
    </source>
</evidence>
<dbReference type="GO" id="GO:0003677">
    <property type="term" value="F:DNA binding"/>
    <property type="evidence" value="ECO:0007669"/>
    <property type="project" value="UniProtKB-KW"/>
</dbReference>
<comment type="similarity">
    <text evidence="1">Belongs to the sigma-70 factor family. ECF subfamily.</text>
</comment>
<evidence type="ECO:0000313" key="8">
    <source>
        <dbReference type="EMBL" id="OZN25858.1"/>
    </source>
</evidence>
<dbReference type="Gene3D" id="1.10.1740.10">
    <property type="match status" value="1"/>
</dbReference>
<keyword evidence="10" id="KW-1185">Reference proteome</keyword>
<dbReference type="AlphaFoldDB" id="A0A263HFX2"/>
<keyword evidence="4" id="KW-0238">DNA-binding</keyword>
<dbReference type="Gene3D" id="1.10.10.10">
    <property type="entry name" value="Winged helix-like DNA-binding domain superfamily/Winged helix DNA-binding domain"/>
    <property type="match status" value="1"/>
</dbReference>
<dbReference type="InterPro" id="IPR013324">
    <property type="entry name" value="RNA_pol_sigma_r3/r4-like"/>
</dbReference>
<dbReference type="InterPro" id="IPR013325">
    <property type="entry name" value="RNA_pol_sigma_r2"/>
</dbReference>
<reference evidence="9 11" key="2">
    <citation type="submission" date="2018-06" db="EMBL/GenBank/DDBJ databases">
        <authorList>
            <consortium name="Pathogen Informatics"/>
            <person name="Doyle S."/>
        </authorList>
    </citation>
    <scope>NUCLEOTIDE SEQUENCE [LARGE SCALE GENOMIC DNA]</scope>
    <source>
        <strain evidence="9 11">NCTC10851</strain>
    </source>
</reference>
<dbReference type="InterPro" id="IPR007627">
    <property type="entry name" value="RNA_pol_sigma70_r2"/>
</dbReference>
<gene>
    <name evidence="9" type="primary">sigM</name>
    <name evidence="8" type="ORF">CFY87_01220</name>
    <name evidence="9" type="ORF">NCTC10851_00466</name>
</gene>